<dbReference type="RefSeq" id="WP_018432598.1">
    <property type="nucleotide sequence ID" value="NZ_JACHDD010000075.1"/>
</dbReference>
<dbReference type="InterPro" id="IPR054353">
    <property type="entry name" value="IstA-like_C"/>
</dbReference>
<dbReference type="AlphaFoldDB" id="A0A6I1QB16"/>
<gene>
    <name evidence="2" type="ORF">HDG40_008077</name>
</gene>
<dbReference type="Proteomes" id="UP000592780">
    <property type="component" value="Unassembled WGS sequence"/>
</dbReference>
<dbReference type="EMBL" id="JACHDD010000075">
    <property type="protein sequence ID" value="MBB5429874.1"/>
    <property type="molecule type" value="Genomic_DNA"/>
</dbReference>
<evidence type="ECO:0000313" key="2">
    <source>
        <dbReference type="EMBL" id="MBB5429874.1"/>
    </source>
</evidence>
<comment type="caution">
    <text evidence="2">The sequence shown here is derived from an EMBL/GenBank/DDBJ whole genome shotgun (WGS) entry which is preliminary data.</text>
</comment>
<accession>A0A6I1QB16</accession>
<name>A0A6I1QB16_PARAM</name>
<dbReference type="PANTHER" id="PTHR35004">
    <property type="entry name" value="TRANSPOSASE RV3428C-RELATED"/>
    <property type="match status" value="1"/>
</dbReference>
<dbReference type="SUPFAM" id="SSF53098">
    <property type="entry name" value="Ribonuclease H-like"/>
    <property type="match status" value="1"/>
</dbReference>
<dbReference type="InterPro" id="IPR036397">
    <property type="entry name" value="RNaseH_sf"/>
</dbReference>
<dbReference type="GO" id="GO:0003676">
    <property type="term" value="F:nucleic acid binding"/>
    <property type="evidence" value="ECO:0007669"/>
    <property type="project" value="InterPro"/>
</dbReference>
<dbReference type="GO" id="GO:0015074">
    <property type="term" value="P:DNA integration"/>
    <property type="evidence" value="ECO:0007669"/>
    <property type="project" value="InterPro"/>
</dbReference>
<organism evidence="2 3">
    <name type="scientific">Paraburkholderia atlantica</name>
    <dbReference type="NCBI Taxonomy" id="2654982"/>
    <lineage>
        <taxon>Bacteria</taxon>
        <taxon>Pseudomonadati</taxon>
        <taxon>Pseudomonadota</taxon>
        <taxon>Betaproteobacteria</taxon>
        <taxon>Burkholderiales</taxon>
        <taxon>Burkholderiaceae</taxon>
        <taxon>Paraburkholderia</taxon>
    </lineage>
</organism>
<keyword evidence="3" id="KW-1185">Reference proteome</keyword>
<dbReference type="InterPro" id="IPR001584">
    <property type="entry name" value="Integrase_cat-core"/>
</dbReference>
<dbReference type="Pfam" id="PF22483">
    <property type="entry name" value="Mu-transpos_C_2"/>
    <property type="match status" value="1"/>
</dbReference>
<evidence type="ECO:0000256" key="1">
    <source>
        <dbReference type="ARBA" id="ARBA00009277"/>
    </source>
</evidence>
<comment type="similarity">
    <text evidence="1">Belongs to the transposase IS21/IS408/IS1162 family.</text>
</comment>
<dbReference type="PROSITE" id="PS50994">
    <property type="entry name" value="INTEGRASE"/>
    <property type="match status" value="1"/>
</dbReference>
<protein>
    <submittedName>
        <fullName evidence="2">Transposase</fullName>
    </submittedName>
</protein>
<dbReference type="PANTHER" id="PTHR35004:SF7">
    <property type="entry name" value="INTEGRASE PROTEIN"/>
    <property type="match status" value="1"/>
</dbReference>
<dbReference type="OrthoDB" id="8875582at2"/>
<proteinExistence type="inferred from homology"/>
<dbReference type="InterPro" id="IPR012337">
    <property type="entry name" value="RNaseH-like_sf"/>
</dbReference>
<dbReference type="Gene3D" id="3.30.420.10">
    <property type="entry name" value="Ribonuclease H-like superfamily/Ribonuclease H"/>
    <property type="match status" value="1"/>
</dbReference>
<evidence type="ECO:0000313" key="3">
    <source>
        <dbReference type="Proteomes" id="UP000592780"/>
    </source>
</evidence>
<reference evidence="2 3" key="1">
    <citation type="submission" date="2020-08" db="EMBL/GenBank/DDBJ databases">
        <title>Genomic Encyclopedia of Type Strains, Phase IV (KMG-V): Genome sequencing to study the core and pangenomes of soil and plant-associated prokaryotes.</title>
        <authorList>
            <person name="Whitman W."/>
        </authorList>
    </citation>
    <scope>NUCLEOTIDE SEQUENCE [LARGE SCALE GENOMIC DNA]</scope>
    <source>
        <strain evidence="2 3">JPY158</strain>
    </source>
</reference>
<sequence length="497" mass="56850">MKKDGEIKLLREERQKGVSQKLAAARTGMSERTARKYERAGQLPSQMKKSRTHRTRENPFSLDWPWVEEQLKRDSALQSKTLFALLCQAFPGRYQEGQLRTLQRHVQAWRVRHGPEQEIMFPQEHIPGRMAQSDFTSMNSLRVTIAGTAFPHLVYHLVLTYSNVEAVRVCFSESFEALAEGLEACLWQIGGVPELHRTDNLTAAVRDLDREGMHEFTQNYRALLAHYGMQPSANTAGCANQNGDVEQSHFRFKQAVDQALRVRGTRDFETRSDYEHFLGELVRQRNLTRLQRFEADRAALRPLPEVPLDFTREIMVRVSRFSLIRVLNNHYSVPSRLIGAKLKVRIRSESLDLYHGPAHVLALPRLSGRNQRRIDYRHLIWSLVRKPGAFAAYCYREELFPTTTFRRGYDALLAATPTKADREYLRLLHLAASTSEAEIDQAIGQLLADGRTPTLEAVRELVTSSAPTPIPKIGKAAINLRDYDVLIPSWSSHAQRT</sequence>
<dbReference type="NCBIfam" id="NF033546">
    <property type="entry name" value="transpos_IS21"/>
    <property type="match status" value="1"/>
</dbReference>